<dbReference type="Proteomes" id="UP000724874">
    <property type="component" value="Unassembled WGS sequence"/>
</dbReference>
<name>A0A9P5TM55_GYMJU</name>
<evidence type="ECO:0000313" key="2">
    <source>
        <dbReference type="EMBL" id="KAF8892356.1"/>
    </source>
</evidence>
<evidence type="ECO:0000313" key="3">
    <source>
        <dbReference type="Proteomes" id="UP000724874"/>
    </source>
</evidence>
<proteinExistence type="predicted"/>
<reference evidence="2" key="1">
    <citation type="submission" date="2020-11" db="EMBL/GenBank/DDBJ databases">
        <authorList>
            <consortium name="DOE Joint Genome Institute"/>
            <person name="Ahrendt S."/>
            <person name="Riley R."/>
            <person name="Andreopoulos W."/>
            <person name="LaButti K."/>
            <person name="Pangilinan J."/>
            <person name="Ruiz-duenas F.J."/>
            <person name="Barrasa J.M."/>
            <person name="Sanchez-Garcia M."/>
            <person name="Camarero S."/>
            <person name="Miyauchi S."/>
            <person name="Serrano A."/>
            <person name="Linde D."/>
            <person name="Babiker R."/>
            <person name="Drula E."/>
            <person name="Ayuso-Fernandez I."/>
            <person name="Pacheco R."/>
            <person name="Padilla G."/>
            <person name="Ferreira P."/>
            <person name="Barriuso J."/>
            <person name="Kellner H."/>
            <person name="Castanera R."/>
            <person name="Alfaro M."/>
            <person name="Ramirez L."/>
            <person name="Pisabarro A.G."/>
            <person name="Kuo A."/>
            <person name="Tritt A."/>
            <person name="Lipzen A."/>
            <person name="He G."/>
            <person name="Yan M."/>
            <person name="Ng V."/>
            <person name="Cullen D."/>
            <person name="Martin F."/>
            <person name="Rosso M.-N."/>
            <person name="Henrissat B."/>
            <person name="Hibbett D."/>
            <person name="Martinez A.T."/>
            <person name="Grigoriev I.V."/>
        </authorList>
    </citation>
    <scope>NUCLEOTIDE SEQUENCE</scope>
    <source>
        <strain evidence="2">AH 44721</strain>
    </source>
</reference>
<dbReference type="EMBL" id="JADNYJ010000069">
    <property type="protein sequence ID" value="KAF8892356.1"/>
    <property type="molecule type" value="Genomic_DNA"/>
</dbReference>
<dbReference type="AlphaFoldDB" id="A0A9P5TM55"/>
<gene>
    <name evidence="2" type="ORF">CPB84DRAFT_1340609</name>
</gene>
<feature type="region of interest" description="Disordered" evidence="1">
    <location>
        <begin position="166"/>
        <end position="318"/>
    </location>
</feature>
<protein>
    <submittedName>
        <fullName evidence="2">Uncharacterized protein</fullName>
    </submittedName>
</protein>
<feature type="compositionally biased region" description="Polar residues" evidence="1">
    <location>
        <begin position="166"/>
        <end position="176"/>
    </location>
</feature>
<accession>A0A9P5TM55</accession>
<sequence>MSISSGHGGQMESYGMRELGPSSGGSSGGGVPGPVAGPAPGEIFDPYAMGAAAGVGGAAGAAGIGVARARSMKSSSPEGGQGGYGAALQEGGAPYAAFAAPPQYGGYDPYANPGSGVNSAQRNAEILEAAGMGAHLNGAGVGLNRGPSSGGAYGYQQQPGQQYSQEYNNVSPNLGRNRSLGGMGMAPVQESYDPYANASLSPPQQPLSASSGNSVAIAQSTSSPPQGQVHAPTHQPGLSTVSAGGTDADDMDDAYGGYEAADDHDHDAGNKLPNPFANATSVEGGHGGYGGSRESRYSEDGDEIEEEPPRRVLKVANE</sequence>
<organism evidence="2 3">
    <name type="scientific">Gymnopilus junonius</name>
    <name type="common">Spectacular rustgill mushroom</name>
    <name type="synonym">Gymnopilus spectabilis subsp. junonius</name>
    <dbReference type="NCBI Taxonomy" id="109634"/>
    <lineage>
        <taxon>Eukaryota</taxon>
        <taxon>Fungi</taxon>
        <taxon>Dikarya</taxon>
        <taxon>Basidiomycota</taxon>
        <taxon>Agaricomycotina</taxon>
        <taxon>Agaricomycetes</taxon>
        <taxon>Agaricomycetidae</taxon>
        <taxon>Agaricales</taxon>
        <taxon>Agaricineae</taxon>
        <taxon>Hymenogastraceae</taxon>
        <taxon>Gymnopilus</taxon>
    </lineage>
</organism>
<feature type="compositionally biased region" description="Gly residues" evidence="1">
    <location>
        <begin position="22"/>
        <end position="32"/>
    </location>
</feature>
<feature type="region of interest" description="Disordered" evidence="1">
    <location>
        <begin position="1"/>
        <end position="40"/>
    </location>
</feature>
<evidence type="ECO:0000256" key="1">
    <source>
        <dbReference type="SAM" id="MobiDB-lite"/>
    </source>
</evidence>
<feature type="compositionally biased region" description="Polar residues" evidence="1">
    <location>
        <begin position="212"/>
        <end position="226"/>
    </location>
</feature>
<keyword evidence="3" id="KW-1185">Reference proteome</keyword>
<feature type="compositionally biased region" description="Low complexity" evidence="1">
    <location>
        <begin position="198"/>
        <end position="211"/>
    </location>
</feature>
<comment type="caution">
    <text evidence="2">The sequence shown here is derived from an EMBL/GenBank/DDBJ whole genome shotgun (WGS) entry which is preliminary data.</text>
</comment>